<dbReference type="Proteomes" id="UP001501470">
    <property type="component" value="Unassembled WGS sequence"/>
</dbReference>
<organism evidence="1 2">
    <name type="scientific">Dactylosporangium maewongense</name>
    <dbReference type="NCBI Taxonomy" id="634393"/>
    <lineage>
        <taxon>Bacteria</taxon>
        <taxon>Bacillati</taxon>
        <taxon>Actinomycetota</taxon>
        <taxon>Actinomycetes</taxon>
        <taxon>Micromonosporales</taxon>
        <taxon>Micromonosporaceae</taxon>
        <taxon>Dactylosporangium</taxon>
    </lineage>
</organism>
<accession>A0ABN2AFY3</accession>
<dbReference type="EMBL" id="BAAAQD010000006">
    <property type="protein sequence ID" value="GAA1516796.1"/>
    <property type="molecule type" value="Genomic_DNA"/>
</dbReference>
<evidence type="ECO:0008006" key="3">
    <source>
        <dbReference type="Google" id="ProtNLM"/>
    </source>
</evidence>
<evidence type="ECO:0000313" key="1">
    <source>
        <dbReference type="EMBL" id="GAA1516796.1"/>
    </source>
</evidence>
<reference evidence="1 2" key="1">
    <citation type="journal article" date="2019" name="Int. J. Syst. Evol. Microbiol.">
        <title>The Global Catalogue of Microorganisms (GCM) 10K type strain sequencing project: providing services to taxonomists for standard genome sequencing and annotation.</title>
        <authorList>
            <consortium name="The Broad Institute Genomics Platform"/>
            <consortium name="The Broad Institute Genome Sequencing Center for Infectious Disease"/>
            <person name="Wu L."/>
            <person name="Ma J."/>
        </authorList>
    </citation>
    <scope>NUCLEOTIDE SEQUENCE [LARGE SCALE GENOMIC DNA]</scope>
    <source>
        <strain evidence="1 2">JCM 15933</strain>
    </source>
</reference>
<sequence length="97" mass="10995">MGTIHPVAGRLPPWPPGAHPLLHRWQTGRVDPIICSAKGCRAEAKWQLRWNNPKLHTPDRRKIWLACDTHRTTLSDFLTARGFLRDVIPVAADTLDT</sequence>
<gene>
    <name evidence="1" type="ORF">GCM10009827_034510</name>
</gene>
<keyword evidence="2" id="KW-1185">Reference proteome</keyword>
<name>A0ABN2AFY3_9ACTN</name>
<proteinExistence type="predicted"/>
<comment type="caution">
    <text evidence="1">The sequence shown here is derived from an EMBL/GenBank/DDBJ whole genome shotgun (WGS) entry which is preliminary data.</text>
</comment>
<evidence type="ECO:0000313" key="2">
    <source>
        <dbReference type="Proteomes" id="UP001501470"/>
    </source>
</evidence>
<protein>
    <recommendedName>
        <fullName evidence="3">Acetone carboxylase</fullName>
    </recommendedName>
</protein>